<comment type="caution">
    <text evidence="2">The sequence shown here is derived from an EMBL/GenBank/DDBJ whole genome shotgun (WGS) entry which is preliminary data.</text>
</comment>
<organism evidence="2">
    <name type="scientific">marine sediment metagenome</name>
    <dbReference type="NCBI Taxonomy" id="412755"/>
    <lineage>
        <taxon>unclassified sequences</taxon>
        <taxon>metagenomes</taxon>
        <taxon>ecological metagenomes</taxon>
    </lineage>
</organism>
<protein>
    <recommendedName>
        <fullName evidence="1">VOC domain-containing protein</fullName>
    </recommendedName>
</protein>
<accession>X1KK62</accession>
<feature type="domain" description="VOC" evidence="1">
    <location>
        <begin position="2"/>
        <end position="146"/>
    </location>
</feature>
<reference evidence="2" key="1">
    <citation type="journal article" date="2014" name="Front. Microbiol.">
        <title>High frequency of phylogenetically diverse reductive dehalogenase-homologous genes in deep subseafloor sedimentary metagenomes.</title>
        <authorList>
            <person name="Kawai M."/>
            <person name="Futagami T."/>
            <person name="Toyoda A."/>
            <person name="Takaki Y."/>
            <person name="Nishi S."/>
            <person name="Hori S."/>
            <person name="Arai W."/>
            <person name="Tsubouchi T."/>
            <person name="Morono Y."/>
            <person name="Uchiyama I."/>
            <person name="Ito T."/>
            <person name="Fujiyama A."/>
            <person name="Inagaki F."/>
            <person name="Takami H."/>
        </authorList>
    </citation>
    <scope>NUCLEOTIDE SEQUENCE</scope>
    <source>
        <strain evidence="2">Expedition CK06-06</strain>
    </source>
</reference>
<dbReference type="EMBL" id="BARV01000929">
    <property type="protein sequence ID" value="GAH90529.1"/>
    <property type="molecule type" value="Genomic_DNA"/>
</dbReference>
<evidence type="ECO:0000313" key="2">
    <source>
        <dbReference type="EMBL" id="GAH90529.1"/>
    </source>
</evidence>
<evidence type="ECO:0000259" key="1">
    <source>
        <dbReference type="PROSITE" id="PS51819"/>
    </source>
</evidence>
<gene>
    <name evidence="2" type="ORF">S06H3_02979</name>
</gene>
<dbReference type="Pfam" id="PF00903">
    <property type="entry name" value="Glyoxalase"/>
    <property type="match status" value="1"/>
</dbReference>
<dbReference type="Gene3D" id="3.10.180.10">
    <property type="entry name" value="2,3-Dihydroxybiphenyl 1,2-Dioxygenase, domain 1"/>
    <property type="match status" value="1"/>
</dbReference>
<dbReference type="InterPro" id="IPR004360">
    <property type="entry name" value="Glyas_Fos-R_dOase_dom"/>
</dbReference>
<dbReference type="InterPro" id="IPR029068">
    <property type="entry name" value="Glyas_Bleomycin-R_OHBP_Dase"/>
</dbReference>
<proteinExistence type="predicted"/>
<name>X1KK62_9ZZZZ</name>
<dbReference type="SUPFAM" id="SSF54593">
    <property type="entry name" value="Glyoxalase/Bleomycin resistance protein/Dihydroxybiphenyl dioxygenase"/>
    <property type="match status" value="1"/>
</dbReference>
<dbReference type="PROSITE" id="PS51819">
    <property type="entry name" value="VOC"/>
    <property type="match status" value="1"/>
</dbReference>
<sequence>MKYIHTNIIAKDWRKVADFYIKVFGCKEVYAKRDLKGKWIDEGTCIDDVHIEGVHLRLPGYVDEGPTLEIFQYNRSIPQESKKINQEGLAHLAFKVDDVEKTLKAVLEFGGGKLSEIIHHDIPNIGIITFVYAKDPEGNFIELQKYD</sequence>
<dbReference type="AlphaFoldDB" id="X1KK62"/>
<dbReference type="InterPro" id="IPR037523">
    <property type="entry name" value="VOC_core"/>
</dbReference>